<feature type="compositionally biased region" description="Basic and acidic residues" evidence="1">
    <location>
        <begin position="327"/>
        <end position="337"/>
    </location>
</feature>
<feature type="compositionally biased region" description="Polar residues" evidence="1">
    <location>
        <begin position="23"/>
        <end position="46"/>
    </location>
</feature>
<proteinExistence type="predicted"/>
<feature type="compositionally biased region" description="Polar residues" evidence="1">
    <location>
        <begin position="301"/>
        <end position="323"/>
    </location>
</feature>
<dbReference type="AlphaFoldDB" id="A0A9W8EBM2"/>
<protein>
    <submittedName>
        <fullName evidence="2">Uncharacterized protein</fullName>
    </submittedName>
</protein>
<organism evidence="2 3">
    <name type="scientific">Dimargaris verticillata</name>
    <dbReference type="NCBI Taxonomy" id="2761393"/>
    <lineage>
        <taxon>Eukaryota</taxon>
        <taxon>Fungi</taxon>
        <taxon>Fungi incertae sedis</taxon>
        <taxon>Zoopagomycota</taxon>
        <taxon>Kickxellomycotina</taxon>
        <taxon>Dimargaritomycetes</taxon>
        <taxon>Dimargaritales</taxon>
        <taxon>Dimargaritaceae</taxon>
        <taxon>Dimargaris</taxon>
    </lineage>
</organism>
<feature type="non-terminal residue" evidence="2">
    <location>
        <position position="1"/>
    </location>
</feature>
<feature type="region of interest" description="Disordered" evidence="1">
    <location>
        <begin position="23"/>
        <end position="84"/>
    </location>
</feature>
<feature type="compositionally biased region" description="Low complexity" evidence="1">
    <location>
        <begin position="1144"/>
        <end position="1160"/>
    </location>
</feature>
<feature type="region of interest" description="Disordered" evidence="1">
    <location>
        <begin position="747"/>
        <end position="791"/>
    </location>
</feature>
<feature type="compositionally biased region" description="Polar residues" evidence="1">
    <location>
        <begin position="529"/>
        <end position="540"/>
    </location>
</feature>
<keyword evidence="3" id="KW-1185">Reference proteome</keyword>
<feature type="compositionally biased region" description="Polar residues" evidence="1">
    <location>
        <begin position="508"/>
        <end position="520"/>
    </location>
</feature>
<feature type="region of interest" description="Disordered" evidence="1">
    <location>
        <begin position="1045"/>
        <end position="1068"/>
    </location>
</feature>
<accession>A0A9W8EBM2</accession>
<comment type="caution">
    <text evidence="2">The sequence shown here is derived from an EMBL/GenBank/DDBJ whole genome shotgun (WGS) entry which is preliminary data.</text>
</comment>
<dbReference type="EMBL" id="JANBQB010000800">
    <property type="protein sequence ID" value="KAJ1973549.1"/>
    <property type="molecule type" value="Genomic_DNA"/>
</dbReference>
<feature type="region of interest" description="Disordered" evidence="1">
    <location>
        <begin position="260"/>
        <end position="410"/>
    </location>
</feature>
<evidence type="ECO:0000313" key="3">
    <source>
        <dbReference type="Proteomes" id="UP001151582"/>
    </source>
</evidence>
<reference evidence="2" key="1">
    <citation type="submission" date="2022-07" db="EMBL/GenBank/DDBJ databases">
        <title>Phylogenomic reconstructions and comparative analyses of Kickxellomycotina fungi.</title>
        <authorList>
            <person name="Reynolds N.K."/>
            <person name="Stajich J.E."/>
            <person name="Barry K."/>
            <person name="Grigoriev I.V."/>
            <person name="Crous P."/>
            <person name="Smith M.E."/>
        </authorList>
    </citation>
    <scope>NUCLEOTIDE SEQUENCE</scope>
    <source>
        <strain evidence="2">RSA 567</strain>
    </source>
</reference>
<feature type="compositionally biased region" description="Acidic residues" evidence="1">
    <location>
        <begin position="781"/>
        <end position="791"/>
    </location>
</feature>
<sequence length="1160" mass="124242">TMTSHPTTPPELKVLAVISSTTPRMPSRTASTALSQPPTLQQSPLTKPQGDGVETSASPLLMPIRRHSPGASRTPTSHPTKRFRSVSSSELALVDCARSALRANRWPNCGLRSTDVSLASAKGRSVLSSTRSTLGRCDAHQSTTGRELNFETVGPRHQYRIPYSEPPRDRHLHVAHSASALIRPIGFHERIQREVDALHSLRVSQCSRRDPSYLDNLARNGLVPGPGAHLTIDGGETTETDSESELVMMGSPLRQIYHPTTPARQRQRQYGKGPAPDLSLYASSRSQPTTRTTSFTGMRRASTSMPTGYYSTISESLNHQTRLPNRLAEERSDRGDTTETDDEMVQLAQPGPLTAEPTLDHIYSHPGFLTERPHSGSGESTASEHDTHFLHPLPAGLSNDPGDSDATDSLDEDIRQSGHELIRRCSGTYRQPSTGQSSIQGGPDLIAPFVKRPPRPPVTAKPARRLQSGPMRRKRPFRDSLDQLVVSGYDTDDEQPTAEYHLKPTPRLSPTRSSLGLTTTRIKRRKSTHFQGDHTSSPTPFTRHRSQSYHPSSDQTAVALGSSSNQTRRRASATDVPPLPPIQRLQPRLLALGPGSSQTLSEAKPGLGSVRSQRRVLSGPPPLVQPSAIAPPAESVVNPTSDSATESDDNVQPLGMAYRRLFQGHGDLPVLDNTGQFIQTIWSPLRPPTTGAAEPPPTAGHPHGLKRPIHSDEPESSGYGLLGGHEDDDSGTVGAVPLPKYRCVSASSAGAKRLVPRPSQPYALSEPGVDHNNRSGSKLEGDDDEATDTESEPEAYLLRARAQLLEKLHAVSTPDKTGASLTSTVTASELDSTAPATDFRALPIEPVPLEQVGSTSSNRQLNFSAETASLGLMAQKPSGRATWAADVCTNRQSQLEPSSPCSQLISAHVGCNSSIFKLPMTSPRPSAANLDVSHQPVVPDHTSTTADQLDPEATLDRLGDQSVSYGSFFHRFQSCLSSNMTTHTLAGSDDTGNDKTATTTDTKRATVPDALNPLLLSQAKGTTAIAAGALGPSGERVSGFQRLDSAMAESNTPRTLPVTPKRSTRHSSTMIIAKRTSPATTTPKTAALLSTSKPTTATLTTAFSPSSQSYPKTYDQFFKATQSPIALMAKLASAATGSNGHPGSARSATADAANAVSNHR</sequence>
<evidence type="ECO:0000256" key="1">
    <source>
        <dbReference type="SAM" id="MobiDB-lite"/>
    </source>
</evidence>
<feature type="compositionally biased region" description="Basic and acidic residues" evidence="1">
    <location>
        <begin position="768"/>
        <end position="780"/>
    </location>
</feature>
<feature type="compositionally biased region" description="Polar residues" evidence="1">
    <location>
        <begin position="548"/>
        <end position="566"/>
    </location>
</feature>
<name>A0A9W8EBM2_9FUNG</name>
<feature type="compositionally biased region" description="Low complexity" evidence="1">
    <location>
        <begin position="283"/>
        <end position="296"/>
    </location>
</feature>
<evidence type="ECO:0000313" key="2">
    <source>
        <dbReference type="EMBL" id="KAJ1973549.1"/>
    </source>
</evidence>
<dbReference type="Proteomes" id="UP001151582">
    <property type="component" value="Unassembled WGS sequence"/>
</dbReference>
<dbReference type="OrthoDB" id="10410983at2759"/>
<feature type="compositionally biased region" description="Polar residues" evidence="1">
    <location>
        <begin position="428"/>
        <end position="440"/>
    </location>
</feature>
<feature type="region of interest" description="Disordered" evidence="1">
    <location>
        <begin position="1135"/>
        <end position="1160"/>
    </location>
</feature>
<feature type="region of interest" description="Disordered" evidence="1">
    <location>
        <begin position="683"/>
        <end position="734"/>
    </location>
</feature>
<gene>
    <name evidence="2" type="ORF">H4R34_005036</name>
</gene>
<feature type="region of interest" description="Disordered" evidence="1">
    <location>
        <begin position="423"/>
        <end position="649"/>
    </location>
</feature>
<feature type="compositionally biased region" description="Low complexity" evidence="1">
    <location>
        <begin position="582"/>
        <end position="592"/>
    </location>
</feature>